<protein>
    <submittedName>
        <fullName evidence="1">Outer membrane protein, Omp28 superfamily</fullName>
    </submittedName>
</protein>
<dbReference type="Gene3D" id="2.60.40.10">
    <property type="entry name" value="Immunoglobulins"/>
    <property type="match status" value="1"/>
</dbReference>
<name>K4IM69_PSYTT</name>
<sequence>MISKFLGFTFLFCTAIVLSSCTEKYETIEGISGIFIKTSASSIVMGEEVTFEVNTEGSESLDVTGEAKILVNGEILVGNSFSTAEVGVYEVTASYLNLESSILNIEFYDDGSQVIFKKRALIEDYTGTWCGWCPRVSFGMELVANQSDAVEFVAIHRAPAGTQDPFNYLEAGPLELLINTPGYPKGFINRLTQWDFPEPDNTGQVLDFTQGINPRLGIKMSSDLQNNTIDLKVEVQFAKDFENTRLVVYLLENALVYPQVNYTSFYGSVNPISDYVHNYTLRTILTDILGDEIASSETQTGNSFERDFNFQVPDVIEDDTQIDFVAFIVDEEGNVINVRKASLGVNQEFEIE</sequence>
<dbReference type="Proteomes" id="UP000008514">
    <property type="component" value="Chromosome"/>
</dbReference>
<reference evidence="1" key="1">
    <citation type="submission" date="2006-03" db="EMBL/GenBank/DDBJ databases">
        <authorList>
            <person name="Bowman J."/>
            <person name="Ferriera S."/>
            <person name="Johnson J."/>
            <person name="Kravitz S."/>
            <person name="Halpern A."/>
            <person name="Remington K."/>
            <person name="Beeson K."/>
            <person name="Tran B."/>
            <person name="Rogers Y.-H."/>
            <person name="Friedman R."/>
            <person name="Venter J.C."/>
        </authorList>
    </citation>
    <scope>NUCLEOTIDE SEQUENCE [LARGE SCALE GENOMIC DNA]</scope>
    <source>
        <strain evidence="1">ATCC 700755</strain>
    </source>
</reference>
<accession>K4IM69</accession>
<dbReference type="RefSeq" id="WP_015025707.1">
    <property type="nucleotide sequence ID" value="NC_018721.1"/>
</dbReference>
<evidence type="ECO:0000313" key="2">
    <source>
        <dbReference type="Proteomes" id="UP000008514"/>
    </source>
</evidence>
<dbReference type="InterPro" id="IPR013783">
    <property type="entry name" value="Ig-like_fold"/>
</dbReference>
<keyword evidence="2" id="KW-1185">Reference proteome</keyword>
<dbReference type="OrthoDB" id="1081990at2"/>
<dbReference type="eggNOG" id="COG0526">
    <property type="taxonomic scope" value="Bacteria"/>
</dbReference>
<dbReference type="AlphaFoldDB" id="K4IM69"/>
<gene>
    <name evidence="1" type="ordered locus">P700755_003554</name>
</gene>
<dbReference type="InterPro" id="IPR021615">
    <property type="entry name" value="Omp28"/>
</dbReference>
<dbReference type="PROSITE" id="PS51257">
    <property type="entry name" value="PROKAR_LIPOPROTEIN"/>
    <property type="match status" value="1"/>
</dbReference>
<dbReference type="KEGG" id="ptq:P700755_003554"/>
<dbReference type="HOGENOM" id="CLU_050835_0_0_10"/>
<evidence type="ECO:0000313" key="1">
    <source>
        <dbReference type="EMBL" id="AFU70161.1"/>
    </source>
</evidence>
<reference evidence="1" key="2">
    <citation type="submission" date="2012-09" db="EMBL/GenBank/DDBJ databases">
        <title>The complete sequence of Psychroflexus torquis an extreme psychrophile from sea-ice that is stimulated by light.</title>
        <authorList>
            <person name="Feng S."/>
            <person name="Powell S.M."/>
            <person name="Bowman J.P."/>
        </authorList>
    </citation>
    <scope>NUCLEOTIDE SEQUENCE [LARGE SCALE GENOMIC DNA]</scope>
    <source>
        <strain evidence="1">ATCC 700755</strain>
    </source>
</reference>
<dbReference type="Pfam" id="PF11551">
    <property type="entry name" value="Omp28"/>
    <property type="match status" value="1"/>
</dbReference>
<organism evidence="1 2">
    <name type="scientific">Psychroflexus torquis (strain ATCC 700755 / CIP 106069 / ACAM 623)</name>
    <dbReference type="NCBI Taxonomy" id="313595"/>
    <lineage>
        <taxon>Bacteria</taxon>
        <taxon>Pseudomonadati</taxon>
        <taxon>Bacteroidota</taxon>
        <taxon>Flavobacteriia</taxon>
        <taxon>Flavobacteriales</taxon>
        <taxon>Flavobacteriaceae</taxon>
        <taxon>Psychroflexus</taxon>
    </lineage>
</organism>
<proteinExistence type="predicted"/>
<dbReference type="STRING" id="313595.P700755_003554"/>
<dbReference type="EMBL" id="CP003879">
    <property type="protein sequence ID" value="AFU70161.1"/>
    <property type="molecule type" value="Genomic_DNA"/>
</dbReference>